<accession>A0A1F6E017</accession>
<dbReference type="Proteomes" id="UP000178572">
    <property type="component" value="Unassembled WGS sequence"/>
</dbReference>
<dbReference type="Gene3D" id="3.10.28.10">
    <property type="entry name" value="Homing endonucleases"/>
    <property type="match status" value="1"/>
</dbReference>
<comment type="caution">
    <text evidence="1">The sequence shown here is derived from an EMBL/GenBank/DDBJ whole genome shotgun (WGS) entry which is preliminary data.</text>
</comment>
<dbReference type="InterPro" id="IPR027434">
    <property type="entry name" value="Homing_endonucl"/>
</dbReference>
<evidence type="ECO:0000313" key="2">
    <source>
        <dbReference type="Proteomes" id="UP000178572"/>
    </source>
</evidence>
<reference evidence="1 2" key="1">
    <citation type="journal article" date="2016" name="Nat. Commun.">
        <title>Thousands of microbial genomes shed light on interconnected biogeochemical processes in an aquifer system.</title>
        <authorList>
            <person name="Anantharaman K."/>
            <person name="Brown C.T."/>
            <person name="Hug L.A."/>
            <person name="Sharon I."/>
            <person name="Castelle C.J."/>
            <person name="Probst A.J."/>
            <person name="Thomas B.C."/>
            <person name="Singh A."/>
            <person name="Wilkins M.J."/>
            <person name="Karaoz U."/>
            <person name="Brodie E.L."/>
            <person name="Williams K.H."/>
            <person name="Hubbard S.S."/>
            <person name="Banfield J.F."/>
        </authorList>
    </citation>
    <scope>NUCLEOTIDE SEQUENCE [LARGE SCALE GENOMIC DNA]</scope>
</reference>
<dbReference type="SUPFAM" id="SSF55608">
    <property type="entry name" value="Homing endonucleases"/>
    <property type="match status" value="1"/>
</dbReference>
<dbReference type="STRING" id="1798500.A3C21_02175"/>
<proteinExistence type="predicted"/>
<sequence>MGKRGPKPKRLISEKWTPELAYAIGLLATDGCLATKVHLVDLTSKDREQLKNFCTCIGLDLKISRKSSGRVGSEKNYLRVQFKNVIFYNFLISIGLTPAKSKTLGALSIPPQFFWDFLRGVYDGDGSSYAYWDPRWRSSYMFYTSFASASRRFVDWIRDEINQRTGVPGHMSTAGRDRILFQLKYAKADSLVILRKMYCAGSNIHLSRKRLKVEKILSTVGEKL</sequence>
<evidence type="ECO:0008006" key="3">
    <source>
        <dbReference type="Google" id="ProtNLM"/>
    </source>
</evidence>
<name>A0A1F6E017_9BACT</name>
<organism evidence="1 2">
    <name type="scientific">Candidatus Kaiserbacteria bacterium RIFCSPHIGHO2_02_FULL_59_21</name>
    <dbReference type="NCBI Taxonomy" id="1798500"/>
    <lineage>
        <taxon>Bacteria</taxon>
        <taxon>Candidatus Kaiseribacteriota</taxon>
    </lineage>
</organism>
<dbReference type="EMBL" id="MFLN01000029">
    <property type="protein sequence ID" value="OGG67045.1"/>
    <property type="molecule type" value="Genomic_DNA"/>
</dbReference>
<dbReference type="AlphaFoldDB" id="A0A1F6E017"/>
<evidence type="ECO:0000313" key="1">
    <source>
        <dbReference type="EMBL" id="OGG67045.1"/>
    </source>
</evidence>
<protein>
    <recommendedName>
        <fullName evidence="3">DOD-type homing endonuclease domain-containing protein</fullName>
    </recommendedName>
</protein>
<gene>
    <name evidence="1" type="ORF">A3C21_02175</name>
</gene>